<accession>A0A511JJJ2</accession>
<gene>
    <name evidence="2" type="ORF">CTE05_17240</name>
</gene>
<name>A0A511JJJ2_9CELL</name>
<feature type="domain" description="DUF6314" evidence="1">
    <location>
        <begin position="6"/>
        <end position="136"/>
    </location>
</feature>
<dbReference type="OrthoDB" id="3296280at2"/>
<evidence type="ECO:0000313" key="3">
    <source>
        <dbReference type="Proteomes" id="UP000321049"/>
    </source>
</evidence>
<comment type="caution">
    <text evidence="2">The sequence shown here is derived from an EMBL/GenBank/DDBJ whole genome shotgun (WGS) entry which is preliminary data.</text>
</comment>
<reference evidence="2 3" key="1">
    <citation type="submission" date="2019-07" db="EMBL/GenBank/DDBJ databases">
        <title>Whole genome shotgun sequence of Cellulomonas terrae NBRC 100819.</title>
        <authorList>
            <person name="Hosoyama A."/>
            <person name="Uohara A."/>
            <person name="Ohji S."/>
            <person name="Ichikawa N."/>
        </authorList>
    </citation>
    <scope>NUCLEOTIDE SEQUENCE [LARGE SCALE GENOMIC DNA]</scope>
    <source>
        <strain evidence="2 3">NBRC 100819</strain>
    </source>
</reference>
<evidence type="ECO:0000313" key="2">
    <source>
        <dbReference type="EMBL" id="GEL98177.1"/>
    </source>
</evidence>
<keyword evidence="3" id="KW-1185">Reference proteome</keyword>
<sequence>MLLDRFAGSWSVDRAVVDARAGLEGHLTGTAQFEPTGDGALAYVESGVLTFGGHVSPARRRLLLRGAGGRSVDVLFGDGRFFYRFDLVDDAWSGEHPCSADTYRVTGRFLDADRFEEVWHALGPSKDYRLTTVYRRSAT</sequence>
<dbReference type="AlphaFoldDB" id="A0A511JJJ2"/>
<dbReference type="EMBL" id="BJWH01000007">
    <property type="protein sequence ID" value="GEL98177.1"/>
    <property type="molecule type" value="Genomic_DNA"/>
</dbReference>
<protein>
    <recommendedName>
        <fullName evidence="1">DUF6314 domain-containing protein</fullName>
    </recommendedName>
</protein>
<dbReference type="Pfam" id="PF19834">
    <property type="entry name" value="DUF6314"/>
    <property type="match status" value="1"/>
</dbReference>
<proteinExistence type="predicted"/>
<evidence type="ECO:0000259" key="1">
    <source>
        <dbReference type="Pfam" id="PF19834"/>
    </source>
</evidence>
<organism evidence="2 3">
    <name type="scientific">Cellulomonas terrae</name>
    <dbReference type="NCBI Taxonomy" id="311234"/>
    <lineage>
        <taxon>Bacteria</taxon>
        <taxon>Bacillati</taxon>
        <taxon>Actinomycetota</taxon>
        <taxon>Actinomycetes</taxon>
        <taxon>Micrococcales</taxon>
        <taxon>Cellulomonadaceae</taxon>
        <taxon>Cellulomonas</taxon>
    </lineage>
</organism>
<dbReference type="Proteomes" id="UP000321049">
    <property type="component" value="Unassembled WGS sequence"/>
</dbReference>
<dbReference type="InterPro" id="IPR045632">
    <property type="entry name" value="DUF6314"/>
</dbReference>
<dbReference type="RefSeq" id="WP_146845713.1">
    <property type="nucleotide sequence ID" value="NZ_BJWH01000007.1"/>
</dbReference>